<reference evidence="1" key="1">
    <citation type="submission" date="2019-12" db="EMBL/GenBank/DDBJ databases">
        <title>Genome sequencing and annotation of Brassica cretica.</title>
        <authorList>
            <person name="Studholme D.J."/>
            <person name="Sarris P.F."/>
        </authorList>
    </citation>
    <scope>NUCLEOTIDE SEQUENCE</scope>
    <source>
        <strain evidence="1">PFS-102/07</strain>
        <tissue evidence="1">Leaf</tissue>
    </source>
</reference>
<evidence type="ECO:0000313" key="1">
    <source>
        <dbReference type="EMBL" id="KAF2615740.1"/>
    </source>
</evidence>
<comment type="caution">
    <text evidence="1">The sequence shown here is derived from an EMBL/GenBank/DDBJ whole genome shotgun (WGS) entry which is preliminary data.</text>
</comment>
<name>A0A8S9M6P1_BRACR</name>
<proteinExistence type="predicted"/>
<protein>
    <submittedName>
        <fullName evidence="1">Uncharacterized protein</fullName>
    </submittedName>
</protein>
<organism evidence="1">
    <name type="scientific">Brassica cretica</name>
    <name type="common">Mustard</name>
    <dbReference type="NCBI Taxonomy" id="69181"/>
    <lineage>
        <taxon>Eukaryota</taxon>
        <taxon>Viridiplantae</taxon>
        <taxon>Streptophyta</taxon>
        <taxon>Embryophyta</taxon>
        <taxon>Tracheophyta</taxon>
        <taxon>Spermatophyta</taxon>
        <taxon>Magnoliopsida</taxon>
        <taxon>eudicotyledons</taxon>
        <taxon>Gunneridae</taxon>
        <taxon>Pentapetalae</taxon>
        <taxon>rosids</taxon>
        <taxon>malvids</taxon>
        <taxon>Brassicales</taxon>
        <taxon>Brassicaceae</taxon>
        <taxon>Brassiceae</taxon>
        <taxon>Brassica</taxon>
    </lineage>
</organism>
<accession>A0A8S9M6P1</accession>
<dbReference type="AlphaFoldDB" id="A0A8S9M6P1"/>
<gene>
    <name evidence="1" type="ORF">F2Q70_00011180</name>
</gene>
<sequence>MGILDMASGADISAIGYFRYRIVQIFHHMVLISHSFKGVSDLEDFWARRLPDDFQEVFQMTSRKRLLGSFPDDFQEVCLLSCLPFIIDLSILIWILDFGRTMESLLGNLLKYNEIEDSGNLLSHYILEDFREDFQISRKFSRRLQRSLPYDFQEVF</sequence>
<dbReference type="EMBL" id="QGKY02000089">
    <property type="protein sequence ID" value="KAF2615740.1"/>
    <property type="molecule type" value="Genomic_DNA"/>
</dbReference>